<protein>
    <recommendedName>
        <fullName evidence="5">6-phosphogluconolactonase</fullName>
    </recommendedName>
</protein>
<dbReference type="PANTHER" id="PTHR30344:SF1">
    <property type="entry name" value="6-PHOSPHOGLUCONOLACTONASE"/>
    <property type="match status" value="1"/>
</dbReference>
<name>A0A6G0XF00_9STRA</name>
<dbReference type="PANTHER" id="PTHR30344">
    <property type="entry name" value="6-PHOSPHOGLUCONOLACTONASE-RELATED"/>
    <property type="match status" value="1"/>
</dbReference>
<comment type="caution">
    <text evidence="3">The sequence shown here is derived from an EMBL/GenBank/DDBJ whole genome shotgun (WGS) entry which is preliminary data.</text>
</comment>
<dbReference type="GO" id="GO:0017057">
    <property type="term" value="F:6-phosphogluconolactonase activity"/>
    <property type="evidence" value="ECO:0007669"/>
    <property type="project" value="TreeGrafter"/>
</dbReference>
<dbReference type="EMBL" id="VJMJ01000070">
    <property type="protein sequence ID" value="KAF0738836.1"/>
    <property type="molecule type" value="Genomic_DNA"/>
</dbReference>
<comment type="similarity">
    <text evidence="1">Belongs to the cycloisomerase 2 family.</text>
</comment>
<reference evidence="3 4" key="1">
    <citation type="submission" date="2019-07" db="EMBL/GenBank/DDBJ databases">
        <title>Genomics analysis of Aphanomyces spp. identifies a new class of oomycete effector associated with host adaptation.</title>
        <authorList>
            <person name="Gaulin E."/>
        </authorList>
    </citation>
    <scope>NUCLEOTIDE SEQUENCE [LARGE SCALE GENOMIC DNA]</scope>
    <source>
        <strain evidence="3 4">ATCC 201684</strain>
    </source>
</reference>
<dbReference type="AlphaFoldDB" id="A0A6G0XF00"/>
<dbReference type="Pfam" id="PF10282">
    <property type="entry name" value="Lactonase"/>
    <property type="match status" value="1"/>
</dbReference>
<feature type="signal peptide" evidence="2">
    <location>
        <begin position="1"/>
        <end position="19"/>
    </location>
</feature>
<dbReference type="InterPro" id="IPR011048">
    <property type="entry name" value="Haem_d1_sf"/>
</dbReference>
<dbReference type="SUPFAM" id="SSF51004">
    <property type="entry name" value="C-terminal (heme d1) domain of cytochrome cd1-nitrite reductase"/>
    <property type="match status" value="1"/>
</dbReference>
<accession>A0A6G0XF00</accession>
<evidence type="ECO:0000256" key="1">
    <source>
        <dbReference type="ARBA" id="ARBA00005564"/>
    </source>
</evidence>
<keyword evidence="2" id="KW-0732">Signal</keyword>
<proteinExistence type="inferred from homology"/>
<dbReference type="InterPro" id="IPR015943">
    <property type="entry name" value="WD40/YVTN_repeat-like_dom_sf"/>
</dbReference>
<keyword evidence="4" id="KW-1185">Reference proteome</keyword>
<sequence>MRFAILSVLVAAATVTAKAADFLFISGATDWNKPNPVGLSIYSTNPSNGQLTLAKEYTSNTTGNQPTYMAISRKKKFLYLTNEVEQGQVASFRIRYDGKNIALDSLGLAPTNTNGPVHLVVTDDNRFVILASYNAGAVTVLEIDSNGKAGKIVDSVAFQGASLVVPDRQERPHAHCVALSPCNCFVYVTDLGNDKIMQFRFDPKTGKLQANNPCFVPTGAGSLPRHMVFHPRGDRLYLTTEYTNELVVFDYNKTDGNLKQRKRVKTTNATSILTGAIHATEDGHILVSNRGVADNSVVLFTDDLQLVTSVRTSPAGQNGIPRDFTVFNGNVYVANQNTNNVPAFTFRNNAFGPTNINISHFGPQCLLGVKFQG</sequence>
<evidence type="ECO:0000313" key="4">
    <source>
        <dbReference type="Proteomes" id="UP000481153"/>
    </source>
</evidence>
<evidence type="ECO:0008006" key="5">
    <source>
        <dbReference type="Google" id="ProtNLM"/>
    </source>
</evidence>
<organism evidence="3 4">
    <name type="scientific">Aphanomyces euteiches</name>
    <dbReference type="NCBI Taxonomy" id="100861"/>
    <lineage>
        <taxon>Eukaryota</taxon>
        <taxon>Sar</taxon>
        <taxon>Stramenopiles</taxon>
        <taxon>Oomycota</taxon>
        <taxon>Saprolegniomycetes</taxon>
        <taxon>Saprolegniales</taxon>
        <taxon>Verrucalvaceae</taxon>
        <taxon>Aphanomyces</taxon>
    </lineage>
</organism>
<dbReference type="Gene3D" id="2.130.10.10">
    <property type="entry name" value="YVTN repeat-like/Quinoprotein amine dehydrogenase"/>
    <property type="match status" value="1"/>
</dbReference>
<feature type="chain" id="PRO_5026266603" description="6-phosphogluconolactonase" evidence="2">
    <location>
        <begin position="20"/>
        <end position="373"/>
    </location>
</feature>
<dbReference type="Proteomes" id="UP000481153">
    <property type="component" value="Unassembled WGS sequence"/>
</dbReference>
<dbReference type="InterPro" id="IPR019405">
    <property type="entry name" value="Lactonase_7-beta_prop"/>
</dbReference>
<evidence type="ECO:0000256" key="2">
    <source>
        <dbReference type="SAM" id="SignalP"/>
    </source>
</evidence>
<dbReference type="InterPro" id="IPR050282">
    <property type="entry name" value="Cycloisomerase_2"/>
</dbReference>
<evidence type="ECO:0000313" key="3">
    <source>
        <dbReference type="EMBL" id="KAF0738836.1"/>
    </source>
</evidence>
<gene>
    <name evidence="3" type="ORF">Ae201684_005447</name>
</gene>
<dbReference type="VEuPathDB" id="FungiDB:AeMF1_013237"/>